<keyword evidence="2" id="KW-1185">Reference proteome</keyword>
<name>A0ACC1MZ98_9PEZI</name>
<gene>
    <name evidence="1" type="ORF">NUW58_g9403</name>
</gene>
<accession>A0ACC1MZ98</accession>
<evidence type="ECO:0000313" key="2">
    <source>
        <dbReference type="Proteomes" id="UP001143856"/>
    </source>
</evidence>
<evidence type="ECO:0000313" key="1">
    <source>
        <dbReference type="EMBL" id="KAJ2971493.1"/>
    </source>
</evidence>
<comment type="caution">
    <text evidence="1">The sequence shown here is derived from an EMBL/GenBank/DDBJ whole genome shotgun (WGS) entry which is preliminary data.</text>
</comment>
<reference evidence="1" key="1">
    <citation type="submission" date="2022-10" db="EMBL/GenBank/DDBJ databases">
        <title>Genome Sequence of Xylaria curta.</title>
        <authorList>
            <person name="Buettner E."/>
        </authorList>
    </citation>
    <scope>NUCLEOTIDE SEQUENCE</scope>
    <source>
        <strain evidence="1">Babe10</strain>
    </source>
</reference>
<dbReference type="EMBL" id="JAPDGR010003375">
    <property type="protein sequence ID" value="KAJ2971493.1"/>
    <property type="molecule type" value="Genomic_DNA"/>
</dbReference>
<protein>
    <submittedName>
        <fullName evidence="1">Uncharacterized protein</fullName>
    </submittedName>
</protein>
<sequence length="115" mass="11984">MARPLTLMINIPPAMDPADSPVPTVPPNARRAVSTSAVETPISARSRSASQSRWDPAMPLPPPPPGPPPSTQSRSQSLNRPNSANPPIVSPAYEASAAWGSYRPGTRASNPGQLG</sequence>
<dbReference type="Proteomes" id="UP001143856">
    <property type="component" value="Unassembled WGS sequence"/>
</dbReference>
<organism evidence="1 2">
    <name type="scientific">Xylaria curta</name>
    <dbReference type="NCBI Taxonomy" id="42375"/>
    <lineage>
        <taxon>Eukaryota</taxon>
        <taxon>Fungi</taxon>
        <taxon>Dikarya</taxon>
        <taxon>Ascomycota</taxon>
        <taxon>Pezizomycotina</taxon>
        <taxon>Sordariomycetes</taxon>
        <taxon>Xylariomycetidae</taxon>
        <taxon>Xylariales</taxon>
        <taxon>Xylariaceae</taxon>
        <taxon>Xylaria</taxon>
    </lineage>
</organism>
<proteinExistence type="predicted"/>